<accession>A0A174AID1</accession>
<dbReference type="Pfam" id="PF08282">
    <property type="entry name" value="Hydrolase_3"/>
    <property type="match status" value="1"/>
</dbReference>
<evidence type="ECO:0000313" key="2">
    <source>
        <dbReference type="Proteomes" id="UP000095645"/>
    </source>
</evidence>
<dbReference type="InterPro" id="IPR036412">
    <property type="entry name" value="HAD-like_sf"/>
</dbReference>
<dbReference type="Gene3D" id="3.40.50.1000">
    <property type="entry name" value="HAD superfamily/HAD-like"/>
    <property type="match status" value="2"/>
</dbReference>
<reference evidence="1 2" key="1">
    <citation type="submission" date="2015-09" db="EMBL/GenBank/DDBJ databases">
        <authorList>
            <consortium name="Pathogen Informatics"/>
        </authorList>
    </citation>
    <scope>NUCLEOTIDE SEQUENCE [LARGE SCALE GENOMIC DNA]</scope>
    <source>
        <strain evidence="1 2">2789STDY5834861</strain>
    </source>
</reference>
<dbReference type="AlphaFoldDB" id="A0A174AID1"/>
<dbReference type="EMBL" id="CYZP01000009">
    <property type="protein sequence ID" value="CUN87226.1"/>
    <property type="molecule type" value="Genomic_DNA"/>
</dbReference>
<dbReference type="InterPro" id="IPR023214">
    <property type="entry name" value="HAD_sf"/>
</dbReference>
<gene>
    <name evidence="1" type="ORF">ERS852476_01294</name>
</gene>
<sequence length="267" mass="30627">MNGILCADMDNTIIYSYKRNIGENKLNVELYNGREISFISEKTHDLLKKVSEKMTIIPTSTRTEEQYKRIDLDIGIVPYALVCNGGVLLVNGKRDREWYLESLQIIRNSRPEMEKAQQILAGDSRRKFELRFLDELFIFTKCEKPEEVVKDLQAKLTTKLVDVFHNGEKVYVVPVNLSKGMAVRRLRKRLQPAYIIAAGDSEFDVSMVEESDLGLVPAGFKKIYGNGSGRFKETVMEMEAGRLFSETLLEKCLVLCYRKLLRNVPIT</sequence>
<dbReference type="Proteomes" id="UP000095645">
    <property type="component" value="Unassembled WGS sequence"/>
</dbReference>
<dbReference type="SUPFAM" id="SSF56784">
    <property type="entry name" value="HAD-like"/>
    <property type="match status" value="1"/>
</dbReference>
<protein>
    <submittedName>
        <fullName evidence="1">Mannosyl-3-phosphoglycerate phosphatase</fullName>
    </submittedName>
</protein>
<proteinExistence type="predicted"/>
<dbReference type="RefSeq" id="WP_055057773.1">
    <property type="nucleotide sequence ID" value="NZ_CYZP01000009.1"/>
</dbReference>
<organism evidence="1 2">
    <name type="scientific">Blautia obeum</name>
    <dbReference type="NCBI Taxonomy" id="40520"/>
    <lineage>
        <taxon>Bacteria</taxon>
        <taxon>Bacillati</taxon>
        <taxon>Bacillota</taxon>
        <taxon>Clostridia</taxon>
        <taxon>Lachnospirales</taxon>
        <taxon>Lachnospiraceae</taxon>
        <taxon>Blautia</taxon>
    </lineage>
</organism>
<name>A0A174AID1_9FIRM</name>
<evidence type="ECO:0000313" key="1">
    <source>
        <dbReference type="EMBL" id="CUN87226.1"/>
    </source>
</evidence>